<feature type="domain" description="PPIase cyclophilin-type" evidence="5">
    <location>
        <begin position="34"/>
        <end position="178"/>
    </location>
</feature>
<evidence type="ECO:0000313" key="7">
    <source>
        <dbReference type="Proteomes" id="UP000001591"/>
    </source>
</evidence>
<dbReference type="InterPro" id="IPR044666">
    <property type="entry name" value="Cyclophilin_A-like"/>
</dbReference>
<dbReference type="InterPro" id="IPR029000">
    <property type="entry name" value="Cyclophilin-like_dom_sf"/>
</dbReference>
<dbReference type="PANTHER" id="PTHR45625">
    <property type="entry name" value="PEPTIDYL-PROLYL CIS-TRANS ISOMERASE-RELATED"/>
    <property type="match status" value="1"/>
</dbReference>
<dbReference type="InterPro" id="IPR002130">
    <property type="entry name" value="Cyclophilin-type_PPIase_dom"/>
</dbReference>
<evidence type="ECO:0000256" key="4">
    <source>
        <dbReference type="SAM" id="MobiDB-lite"/>
    </source>
</evidence>
<dbReference type="Pfam" id="PF00160">
    <property type="entry name" value="Pro_isomerase"/>
    <property type="match status" value="1"/>
</dbReference>
<dbReference type="EC" id="5.2.1.8" evidence="3"/>
<comment type="function">
    <text evidence="3">PPIases accelerate the folding of proteins. It catalyzes the cis-trans isomerization of proline imidic peptide bonds in oligopeptides.</text>
</comment>
<dbReference type="Gene3D" id="2.40.100.10">
    <property type="entry name" value="Cyclophilin-like"/>
    <property type="match status" value="1"/>
</dbReference>
<keyword evidence="7" id="KW-1185">Reference proteome</keyword>
<comment type="similarity">
    <text evidence="3">Belongs to the cyclophilin-type PPIase family.</text>
</comment>
<feature type="region of interest" description="Disordered" evidence="4">
    <location>
        <begin position="79"/>
        <end position="98"/>
    </location>
</feature>
<dbReference type="Proteomes" id="UP000001591">
    <property type="component" value="Chromosome"/>
</dbReference>
<dbReference type="eggNOG" id="COG0652">
    <property type="taxonomic scope" value="Bacteria"/>
</dbReference>
<dbReference type="EMBL" id="CP000613">
    <property type="protein sequence ID" value="ACI98789.1"/>
    <property type="molecule type" value="Genomic_DNA"/>
</dbReference>
<proteinExistence type="inferred from homology"/>
<evidence type="ECO:0000256" key="1">
    <source>
        <dbReference type="ARBA" id="ARBA00023110"/>
    </source>
</evidence>
<evidence type="ECO:0000259" key="5">
    <source>
        <dbReference type="PROSITE" id="PS50072"/>
    </source>
</evidence>
<dbReference type="GO" id="GO:0003755">
    <property type="term" value="F:peptidyl-prolyl cis-trans isomerase activity"/>
    <property type="evidence" value="ECO:0007669"/>
    <property type="project" value="UniProtKB-UniRule"/>
</dbReference>
<accession>B6IT31</accession>
<comment type="catalytic activity">
    <reaction evidence="3">
        <text>[protein]-peptidylproline (omega=180) = [protein]-peptidylproline (omega=0)</text>
        <dbReference type="Rhea" id="RHEA:16237"/>
        <dbReference type="Rhea" id="RHEA-COMP:10747"/>
        <dbReference type="Rhea" id="RHEA-COMP:10748"/>
        <dbReference type="ChEBI" id="CHEBI:83833"/>
        <dbReference type="ChEBI" id="CHEBI:83834"/>
        <dbReference type="EC" id="5.2.1.8"/>
    </reaction>
</comment>
<dbReference type="HOGENOM" id="CLU_012062_16_6_5"/>
<protein>
    <recommendedName>
        <fullName evidence="3">Peptidyl-prolyl cis-trans isomerase</fullName>
        <shortName evidence="3">PPIase</shortName>
        <ecNumber evidence="3">5.2.1.8</ecNumber>
    </recommendedName>
</protein>
<dbReference type="KEGG" id="rce:RC1_1385"/>
<dbReference type="PANTHER" id="PTHR45625:SF4">
    <property type="entry name" value="PEPTIDYLPROLYL ISOMERASE DOMAIN AND WD REPEAT-CONTAINING PROTEIN 1"/>
    <property type="match status" value="1"/>
</dbReference>
<dbReference type="CDD" id="cd00317">
    <property type="entry name" value="cyclophilin"/>
    <property type="match status" value="1"/>
</dbReference>
<keyword evidence="1 3" id="KW-0697">Rotamase</keyword>
<dbReference type="AlphaFoldDB" id="B6IT31"/>
<evidence type="ECO:0000256" key="2">
    <source>
        <dbReference type="ARBA" id="ARBA00023235"/>
    </source>
</evidence>
<feature type="signal peptide" evidence="3">
    <location>
        <begin position="1"/>
        <end position="22"/>
    </location>
</feature>
<evidence type="ECO:0000313" key="6">
    <source>
        <dbReference type="EMBL" id="ACI98789.1"/>
    </source>
</evidence>
<dbReference type="PRINTS" id="PR00153">
    <property type="entry name" value="CSAPPISMRASE"/>
</dbReference>
<organism evidence="6 7">
    <name type="scientific">Rhodospirillum centenum (strain ATCC 51521 / SW)</name>
    <dbReference type="NCBI Taxonomy" id="414684"/>
    <lineage>
        <taxon>Bacteria</taxon>
        <taxon>Pseudomonadati</taxon>
        <taxon>Pseudomonadota</taxon>
        <taxon>Alphaproteobacteria</taxon>
        <taxon>Rhodospirillales</taxon>
        <taxon>Rhodospirillaceae</taxon>
        <taxon>Rhodospirillum</taxon>
    </lineage>
</organism>
<gene>
    <name evidence="6" type="ordered locus">RC1_1385</name>
</gene>
<dbReference type="PROSITE" id="PS50072">
    <property type="entry name" value="CSA_PPIASE_2"/>
    <property type="match status" value="1"/>
</dbReference>
<keyword evidence="2 3" id="KW-0413">Isomerase</keyword>
<sequence length="188" mass="20403">MPRLIAMVLLLAGLVLSAPALARDLENTLYLDLPAGRVVIEMRPDLAPRHVARIKELARQGFYDGIPFHRVIDGFMAQTGDPTGTGAGGSGRTLPLESSEEKHERGIVSMARGSSPNSADSQFFIMYGRRPGLDRLYTVWGRVVEGMEHVDALKKGDTAADGMVEAPDRIVRLRVAADVEAGRPDAVR</sequence>
<dbReference type="OrthoDB" id="9807797at2"/>
<keyword evidence="3" id="KW-0732">Signal</keyword>
<evidence type="ECO:0000256" key="3">
    <source>
        <dbReference type="RuleBase" id="RU363019"/>
    </source>
</evidence>
<name>B6IT31_RHOCS</name>
<reference evidence="6 7" key="1">
    <citation type="journal article" date="2010" name="BMC Genomics">
        <title>Metabolic flexibility revealed in the genome of the cyst-forming alpha-1 proteobacterium Rhodospirillum centenum.</title>
        <authorList>
            <person name="Lu Y.K."/>
            <person name="Marden J."/>
            <person name="Han M."/>
            <person name="Swingley W.D."/>
            <person name="Mastrian S.D."/>
            <person name="Chowdhury S.R."/>
            <person name="Hao J."/>
            <person name="Helmy T."/>
            <person name="Kim S."/>
            <person name="Kurdoglu A.A."/>
            <person name="Matthies H.J."/>
            <person name="Rollo D."/>
            <person name="Stothard P."/>
            <person name="Blankenship R.E."/>
            <person name="Bauer C.E."/>
            <person name="Touchman J.W."/>
        </authorList>
    </citation>
    <scope>NUCLEOTIDE SEQUENCE [LARGE SCALE GENOMIC DNA]</scope>
    <source>
        <strain evidence="7">ATCC 51521 / SW</strain>
    </source>
</reference>
<dbReference type="SUPFAM" id="SSF50891">
    <property type="entry name" value="Cyclophilin-like"/>
    <property type="match status" value="1"/>
</dbReference>
<dbReference type="RefSeq" id="WP_012566576.1">
    <property type="nucleotide sequence ID" value="NC_011420.2"/>
</dbReference>
<feature type="chain" id="PRO_5006522466" description="Peptidyl-prolyl cis-trans isomerase" evidence="3">
    <location>
        <begin position="23"/>
        <end position="188"/>
    </location>
</feature>
<dbReference type="STRING" id="414684.RC1_1385"/>